<comment type="caution">
    <text evidence="4">The sequence shown here is derived from an EMBL/GenBank/DDBJ whole genome shotgun (WGS) entry which is preliminary data.</text>
</comment>
<feature type="compositionally biased region" description="Acidic residues" evidence="1">
    <location>
        <begin position="396"/>
        <end position="408"/>
    </location>
</feature>
<feature type="region of interest" description="Disordered" evidence="1">
    <location>
        <begin position="253"/>
        <end position="376"/>
    </location>
</feature>
<protein>
    <submittedName>
        <fullName evidence="4">SH3 domain-containing protein</fullName>
    </submittedName>
</protein>
<gene>
    <name evidence="4" type="ORF">MWN34_07980</name>
</gene>
<feature type="transmembrane region" description="Helical" evidence="2">
    <location>
        <begin position="197"/>
        <end position="217"/>
    </location>
</feature>
<feature type="compositionally biased region" description="Low complexity" evidence="1">
    <location>
        <begin position="409"/>
        <end position="425"/>
    </location>
</feature>
<dbReference type="Pfam" id="PF08239">
    <property type="entry name" value="SH3_3"/>
    <property type="match status" value="1"/>
</dbReference>
<feature type="region of interest" description="Disordered" evidence="1">
    <location>
        <begin position="166"/>
        <end position="189"/>
    </location>
</feature>
<keyword evidence="2" id="KW-1133">Transmembrane helix</keyword>
<evidence type="ECO:0000256" key="2">
    <source>
        <dbReference type="SAM" id="Phobius"/>
    </source>
</evidence>
<evidence type="ECO:0000313" key="4">
    <source>
        <dbReference type="EMBL" id="MCK0196850.1"/>
    </source>
</evidence>
<organism evidence="4 5">
    <name type="scientific">Ancylobacter crimeensis</name>
    <dbReference type="NCBI Taxonomy" id="2579147"/>
    <lineage>
        <taxon>Bacteria</taxon>
        <taxon>Pseudomonadati</taxon>
        <taxon>Pseudomonadota</taxon>
        <taxon>Alphaproteobacteria</taxon>
        <taxon>Hyphomicrobiales</taxon>
        <taxon>Xanthobacteraceae</taxon>
        <taxon>Ancylobacter</taxon>
    </lineage>
</organism>
<keyword evidence="2" id="KW-0812">Transmembrane</keyword>
<reference evidence="4 5" key="1">
    <citation type="submission" date="2022-04" db="EMBL/GenBank/DDBJ databases">
        <authorList>
            <person name="Grouzdev D.S."/>
            <person name="Pantiukh K.S."/>
            <person name="Krutkina M.S."/>
        </authorList>
    </citation>
    <scope>NUCLEOTIDE SEQUENCE [LARGE SCALE GENOMIC DNA]</scope>
    <source>
        <strain evidence="4 5">6x-1</strain>
    </source>
</reference>
<dbReference type="EMBL" id="JALKCH010000004">
    <property type="protein sequence ID" value="MCK0196850.1"/>
    <property type="molecule type" value="Genomic_DNA"/>
</dbReference>
<proteinExistence type="predicted"/>
<sequence length="479" mass="47347">MSAAPARTSAPSRAEPVRPEPQPAEAPDASSPRRSLSAQAARIAAELRDPVARPASERPRGAASERLMAERIAVDSLLSAGGLARPENSRAAAERAARERRAPAEATYGLRGALDGQNAAQAPRSGAAQAVSLLRPSAPAGTAYASRAEAFPAGVPASVEGAARFGLRPGGRDEADDSKAVVRRAQRRKSGSQTFTWQRFAVLALVVAIAGGAGIVLQSLASRNDDMAETGPASGQLVASNVVNSGDLARAQQPPVRQAAPYTPVQPGAAASSGSTSSGPAASAVPPRGAAAQPAAQPAEAPAQTLADAEPPIGRAGSDAAVEDTGAGSGAANAGAAGDSGGGASVATLPQTAPLPKQKPKIAAVAPPSPRPSTATAFAAPTSIAANTPVANAEPTEPDAADAADSPDADAGAAPASGANSGPGTVRRTVTVRAAPGGASIGVLRPGQKVSVVSCDSWCRIEFDGKTGYIFKSFVSVGG</sequence>
<feature type="region of interest" description="Disordered" evidence="1">
    <location>
        <begin position="390"/>
        <end position="427"/>
    </location>
</feature>
<keyword evidence="2" id="KW-0472">Membrane</keyword>
<evidence type="ECO:0000256" key="1">
    <source>
        <dbReference type="SAM" id="MobiDB-lite"/>
    </source>
</evidence>
<dbReference type="InterPro" id="IPR003646">
    <property type="entry name" value="SH3-like_bac-type"/>
</dbReference>
<accession>A0ABT0DA86</accession>
<evidence type="ECO:0000259" key="3">
    <source>
        <dbReference type="Pfam" id="PF08239"/>
    </source>
</evidence>
<dbReference type="Proteomes" id="UP001203284">
    <property type="component" value="Unassembled WGS sequence"/>
</dbReference>
<evidence type="ECO:0000313" key="5">
    <source>
        <dbReference type="Proteomes" id="UP001203284"/>
    </source>
</evidence>
<feature type="compositionally biased region" description="Basic and acidic residues" evidence="1">
    <location>
        <begin position="45"/>
        <end position="60"/>
    </location>
</feature>
<feature type="compositionally biased region" description="Low complexity" evidence="1">
    <location>
        <begin position="253"/>
        <end position="307"/>
    </location>
</feature>
<feature type="compositionally biased region" description="Low complexity" evidence="1">
    <location>
        <begin position="1"/>
        <end position="14"/>
    </location>
</feature>
<name>A0ABT0DA86_9HYPH</name>
<feature type="compositionally biased region" description="Basic and acidic residues" evidence="1">
    <location>
        <begin position="170"/>
        <end position="180"/>
    </location>
</feature>
<keyword evidence="5" id="KW-1185">Reference proteome</keyword>
<feature type="region of interest" description="Disordered" evidence="1">
    <location>
        <begin position="1"/>
        <end position="104"/>
    </location>
</feature>
<dbReference type="RefSeq" id="WP_247028301.1">
    <property type="nucleotide sequence ID" value="NZ_JALKCH010000004.1"/>
</dbReference>
<feature type="domain" description="SH3b" evidence="3">
    <location>
        <begin position="430"/>
        <end position="476"/>
    </location>
</feature>
<feature type="compositionally biased region" description="Basic and acidic residues" evidence="1">
    <location>
        <begin position="92"/>
        <end position="103"/>
    </location>
</feature>
<dbReference type="Gene3D" id="2.30.30.40">
    <property type="entry name" value="SH3 Domains"/>
    <property type="match status" value="1"/>
</dbReference>